<feature type="chain" id="PRO_5012716572" evidence="2">
    <location>
        <begin position="20"/>
        <end position="693"/>
    </location>
</feature>
<evidence type="ECO:0000313" key="6">
    <source>
        <dbReference type="Proteomes" id="UP000216605"/>
    </source>
</evidence>
<feature type="domain" description="Peptidase M16 N-terminal" evidence="3">
    <location>
        <begin position="84"/>
        <end position="178"/>
    </location>
</feature>
<dbReference type="Gene3D" id="3.30.830.10">
    <property type="entry name" value="Metalloenzyme, LuxS/M16 peptidase-like"/>
    <property type="match status" value="2"/>
</dbReference>
<dbReference type="OrthoDB" id="9811314at2"/>
<dbReference type="InterPro" id="IPR050361">
    <property type="entry name" value="MPP/UQCRC_Complex"/>
</dbReference>
<sequence>MKKVIYLLAGMFITITMQAQDKTKSLTVNRQEQERPMPKPGPTPKVNVGKPQTFTLKNGLKVLVVENNKLPRVSYTLTLDNAPYAEGNKKGVADMLSAMIGNGTKKMAKDAYNEEIDFLGADINFWAEGASANGLSKYSGKILELMADGALNPVFTKEEFEKEKAKMLEGLKADEKSVPSIAQRVTNVLTYGKSHPNGEFVSEQTLNNVTLEDIQDNYSTYFVPGNAYLVVVGDVKFNDVKKQVEKLFGSWKPAKAPNVSYTDPKDVQYSQINFVDMPNAVQSEISVVNVVNLKRTDKDYFAALLANQILGGGGEGRLFLNLREAHGWTYGAYSSIGAGKYVTSFRSSTQVRNTVTDSAVVEIFNEIKKMRNDLVTEEDLKNAKAKYIGNFVMQMEKPSTIATYALQTETQGLPADFYENYIKNINAVTVEDVRNAAKRFFLADNARVVVVGKAADVLPGLEKTKIPIFYFDKFGNPTEKPVANKAVPAGVTAKSVLDNYIKAIGGEKAVKGVKTLYTKSTGTVQGTPLELTVKASSDKKQFVEMKAMGMSMMKQVVTDKSGYRVQQGQKSDITGEELKGLQESAVPFEELSLINSKDVTLTGIESINGSDAYALKKGNTTYYYDVKTGYRVGEAKEEEQMGQKMTQTTFYSDYKDVKGIKVPHKMTMNVGIDIELTVSEVKINEGVTPADFQ</sequence>
<evidence type="ECO:0000259" key="4">
    <source>
        <dbReference type="Pfam" id="PF05193"/>
    </source>
</evidence>
<dbReference type="SUPFAM" id="SSF63411">
    <property type="entry name" value="LuxS/MPP-like metallohydrolase"/>
    <property type="match status" value="2"/>
</dbReference>
<feature type="region of interest" description="Disordered" evidence="1">
    <location>
        <begin position="24"/>
        <end position="47"/>
    </location>
</feature>
<feature type="domain" description="Peptidase M16 C-terminal" evidence="4">
    <location>
        <begin position="208"/>
        <end position="386"/>
    </location>
</feature>
<feature type="signal peptide" evidence="2">
    <location>
        <begin position="1"/>
        <end position="19"/>
    </location>
</feature>
<dbReference type="AlphaFoldDB" id="A0A255YRW4"/>
<accession>A0A255YRW4</accession>
<dbReference type="GO" id="GO:0046872">
    <property type="term" value="F:metal ion binding"/>
    <property type="evidence" value="ECO:0007669"/>
    <property type="project" value="InterPro"/>
</dbReference>
<dbReference type="Proteomes" id="UP000216605">
    <property type="component" value="Unassembled WGS sequence"/>
</dbReference>
<dbReference type="EMBL" id="NOXV01000305">
    <property type="protein sequence ID" value="OYQ31958.1"/>
    <property type="molecule type" value="Genomic_DNA"/>
</dbReference>
<evidence type="ECO:0000259" key="3">
    <source>
        <dbReference type="Pfam" id="PF00675"/>
    </source>
</evidence>
<dbReference type="PANTHER" id="PTHR11851:SF224">
    <property type="entry name" value="PROCESSING PROTEASE"/>
    <property type="match status" value="1"/>
</dbReference>
<dbReference type="Pfam" id="PF05193">
    <property type="entry name" value="Peptidase_M16_C"/>
    <property type="match status" value="1"/>
</dbReference>
<dbReference type="InterPro" id="IPR007863">
    <property type="entry name" value="Peptidase_M16_C"/>
</dbReference>
<dbReference type="Pfam" id="PF00675">
    <property type="entry name" value="Peptidase_M16"/>
    <property type="match status" value="1"/>
</dbReference>
<gene>
    <name evidence="5" type="ORF">CHU92_15050</name>
</gene>
<reference evidence="5 6" key="1">
    <citation type="submission" date="2017-07" db="EMBL/GenBank/DDBJ databases">
        <title>Flavobacterium cyanobacteriorum sp. nov., isolated from cyanobacterial aggregates in a eutrophic lake.</title>
        <authorList>
            <person name="Cai H."/>
        </authorList>
    </citation>
    <scope>NUCLEOTIDE SEQUENCE [LARGE SCALE GENOMIC DNA]</scope>
    <source>
        <strain evidence="5 6">TH021</strain>
    </source>
</reference>
<comment type="caution">
    <text evidence="5">The sequence shown here is derived from an EMBL/GenBank/DDBJ whole genome shotgun (WGS) entry which is preliminary data.</text>
</comment>
<evidence type="ECO:0000256" key="1">
    <source>
        <dbReference type="SAM" id="MobiDB-lite"/>
    </source>
</evidence>
<dbReference type="InterPro" id="IPR011765">
    <property type="entry name" value="Pept_M16_N"/>
</dbReference>
<proteinExistence type="predicted"/>
<dbReference type="InterPro" id="IPR011249">
    <property type="entry name" value="Metalloenz_LuxS/M16"/>
</dbReference>
<dbReference type="PANTHER" id="PTHR11851">
    <property type="entry name" value="METALLOPROTEASE"/>
    <property type="match status" value="1"/>
</dbReference>
<name>A0A255YRW4_9FLAO</name>
<dbReference type="RefSeq" id="WP_094417023.1">
    <property type="nucleotide sequence ID" value="NZ_NOXV01000305.1"/>
</dbReference>
<organism evidence="5 6">
    <name type="scientific">Flavobacterium cyanobacteriorum</name>
    <dbReference type="NCBI Taxonomy" id="2022802"/>
    <lineage>
        <taxon>Bacteria</taxon>
        <taxon>Pseudomonadati</taxon>
        <taxon>Bacteroidota</taxon>
        <taxon>Flavobacteriia</taxon>
        <taxon>Flavobacteriales</taxon>
        <taxon>Flavobacteriaceae</taxon>
        <taxon>Flavobacterium</taxon>
    </lineage>
</organism>
<evidence type="ECO:0000313" key="5">
    <source>
        <dbReference type="EMBL" id="OYQ31958.1"/>
    </source>
</evidence>
<protein>
    <submittedName>
        <fullName evidence="5">Peptidase M16</fullName>
    </submittedName>
</protein>
<keyword evidence="6" id="KW-1185">Reference proteome</keyword>
<evidence type="ECO:0000256" key="2">
    <source>
        <dbReference type="SAM" id="SignalP"/>
    </source>
</evidence>
<keyword evidence="2" id="KW-0732">Signal</keyword>